<dbReference type="InterPro" id="IPR001279">
    <property type="entry name" value="Metallo-B-lactamas"/>
</dbReference>
<keyword evidence="3 7" id="KW-0378">Hydrolase</keyword>
<evidence type="ECO:0000259" key="6">
    <source>
        <dbReference type="SMART" id="SM00849"/>
    </source>
</evidence>
<sequence>MTGFSHASTTARHGGVTVEWIVTGPVQENVVLVYDDEKRGFLIDPGDEASKIRARLQALEFQPSAILLTHAHFDHVGAVEALRGILEVPVLAHADGLELYRAAASSAARFGLSMTQPSDPDGELREGEALAAGDVKLRVRSLPGHAPGHVVFVGDGFVVAGDTLFRGSIGRTDLPGGDHALLLKGIERQLFSLPDETRVYPGHGPSTTVGVEKRSNPYLQ</sequence>
<dbReference type="RefSeq" id="WP_110885421.1">
    <property type="nucleotide sequence ID" value="NZ_QJSX01000002.1"/>
</dbReference>
<evidence type="ECO:0000256" key="1">
    <source>
        <dbReference type="ARBA" id="ARBA00001947"/>
    </source>
</evidence>
<dbReference type="OrthoDB" id="9802248at2"/>
<dbReference type="GO" id="GO:0016787">
    <property type="term" value="F:hydrolase activity"/>
    <property type="evidence" value="ECO:0007669"/>
    <property type="project" value="UniProtKB-KW"/>
</dbReference>
<accession>A0A318SAJ0</accession>
<dbReference type="GO" id="GO:0046872">
    <property type="term" value="F:metal ion binding"/>
    <property type="evidence" value="ECO:0007669"/>
    <property type="project" value="UniProtKB-KW"/>
</dbReference>
<dbReference type="Proteomes" id="UP000248326">
    <property type="component" value="Unassembled WGS sequence"/>
</dbReference>
<dbReference type="InterPro" id="IPR036866">
    <property type="entry name" value="RibonucZ/Hydroxyglut_hydro"/>
</dbReference>
<keyword evidence="8" id="KW-1185">Reference proteome</keyword>
<dbReference type="Pfam" id="PF00753">
    <property type="entry name" value="Lactamase_B"/>
    <property type="match status" value="1"/>
</dbReference>
<protein>
    <submittedName>
        <fullName evidence="7">Glyoxylase-like metal-dependent hydrolase (Beta-lactamase superfamily II)</fullName>
    </submittedName>
</protein>
<reference evidence="7 8" key="1">
    <citation type="submission" date="2018-06" db="EMBL/GenBank/DDBJ databases">
        <title>Genomic Encyclopedia of Type Strains, Phase IV (KMG-IV): sequencing the most valuable type-strain genomes for metagenomic binning, comparative biology and taxonomic classification.</title>
        <authorList>
            <person name="Goeker M."/>
        </authorList>
    </citation>
    <scope>NUCLEOTIDE SEQUENCE [LARGE SCALE GENOMIC DNA]</scope>
    <source>
        <strain evidence="7 8">DSM 18048</strain>
    </source>
</reference>
<dbReference type="SMART" id="SM00849">
    <property type="entry name" value="Lactamase_B"/>
    <property type="match status" value="1"/>
</dbReference>
<keyword evidence="4" id="KW-0862">Zinc</keyword>
<evidence type="ECO:0000313" key="8">
    <source>
        <dbReference type="Proteomes" id="UP000248326"/>
    </source>
</evidence>
<evidence type="ECO:0000313" key="7">
    <source>
        <dbReference type="EMBL" id="PYE55889.1"/>
    </source>
</evidence>
<dbReference type="PANTHER" id="PTHR46233:SF3">
    <property type="entry name" value="HYDROXYACYLGLUTATHIONE HYDROLASE GLOC"/>
    <property type="match status" value="1"/>
</dbReference>
<dbReference type="EMBL" id="QJSX01000002">
    <property type="protein sequence ID" value="PYE55889.1"/>
    <property type="molecule type" value="Genomic_DNA"/>
</dbReference>
<gene>
    <name evidence="7" type="ORF">DES52_102255</name>
</gene>
<dbReference type="PANTHER" id="PTHR46233">
    <property type="entry name" value="HYDROXYACYLGLUTATHIONE HYDROLASE GLOC"/>
    <property type="match status" value="1"/>
</dbReference>
<evidence type="ECO:0000256" key="3">
    <source>
        <dbReference type="ARBA" id="ARBA00022801"/>
    </source>
</evidence>
<evidence type="ECO:0000256" key="2">
    <source>
        <dbReference type="ARBA" id="ARBA00022723"/>
    </source>
</evidence>
<proteinExistence type="predicted"/>
<dbReference type="Gene3D" id="3.60.15.10">
    <property type="entry name" value="Ribonuclease Z/Hydroxyacylglutathione hydrolase-like"/>
    <property type="match status" value="1"/>
</dbReference>
<feature type="region of interest" description="Disordered" evidence="5">
    <location>
        <begin position="197"/>
        <end position="220"/>
    </location>
</feature>
<organism evidence="7 8">
    <name type="scientific">Deinococcus yavapaiensis KR-236</name>
    <dbReference type="NCBI Taxonomy" id="694435"/>
    <lineage>
        <taxon>Bacteria</taxon>
        <taxon>Thermotogati</taxon>
        <taxon>Deinococcota</taxon>
        <taxon>Deinococci</taxon>
        <taxon>Deinococcales</taxon>
        <taxon>Deinococcaceae</taxon>
        <taxon>Deinococcus</taxon>
    </lineage>
</organism>
<comment type="caution">
    <text evidence="7">The sequence shown here is derived from an EMBL/GenBank/DDBJ whole genome shotgun (WGS) entry which is preliminary data.</text>
</comment>
<dbReference type="AlphaFoldDB" id="A0A318SAJ0"/>
<dbReference type="SUPFAM" id="SSF56281">
    <property type="entry name" value="Metallo-hydrolase/oxidoreductase"/>
    <property type="match status" value="1"/>
</dbReference>
<feature type="compositionally biased region" description="Basic and acidic residues" evidence="5">
    <location>
        <begin position="211"/>
        <end position="220"/>
    </location>
</feature>
<evidence type="ECO:0000256" key="5">
    <source>
        <dbReference type="SAM" id="MobiDB-lite"/>
    </source>
</evidence>
<dbReference type="InterPro" id="IPR051453">
    <property type="entry name" value="MBL_Glyoxalase_II"/>
</dbReference>
<feature type="domain" description="Metallo-beta-lactamase" evidence="6">
    <location>
        <begin position="27"/>
        <end position="203"/>
    </location>
</feature>
<comment type="cofactor">
    <cofactor evidence="1">
        <name>Zn(2+)</name>
        <dbReference type="ChEBI" id="CHEBI:29105"/>
    </cofactor>
</comment>
<evidence type="ECO:0000256" key="4">
    <source>
        <dbReference type="ARBA" id="ARBA00022833"/>
    </source>
</evidence>
<name>A0A318SAJ0_9DEIO</name>
<keyword evidence="2" id="KW-0479">Metal-binding</keyword>